<evidence type="ECO:0000256" key="1">
    <source>
        <dbReference type="SAM" id="MobiDB-lite"/>
    </source>
</evidence>
<gene>
    <name evidence="3" type="ORF">MNEG_7549</name>
</gene>
<dbReference type="Proteomes" id="UP000054498">
    <property type="component" value="Unassembled WGS sequence"/>
</dbReference>
<dbReference type="KEGG" id="mng:MNEG_7549"/>
<reference evidence="3 4" key="1">
    <citation type="journal article" date="2013" name="BMC Genomics">
        <title>Reconstruction of the lipid metabolism for the microalga Monoraphidium neglectum from its genome sequence reveals characteristics suitable for biofuel production.</title>
        <authorList>
            <person name="Bogen C."/>
            <person name="Al-Dilaimi A."/>
            <person name="Albersmeier A."/>
            <person name="Wichmann J."/>
            <person name="Grundmann M."/>
            <person name="Rupp O."/>
            <person name="Lauersen K.J."/>
            <person name="Blifernez-Klassen O."/>
            <person name="Kalinowski J."/>
            <person name="Goesmann A."/>
            <person name="Mussgnug J.H."/>
            <person name="Kruse O."/>
        </authorList>
    </citation>
    <scope>NUCLEOTIDE SEQUENCE [LARGE SCALE GENOMIC DNA]</scope>
    <source>
        <strain evidence="3 4">SAG 48.87</strain>
    </source>
</reference>
<evidence type="ECO:0000256" key="2">
    <source>
        <dbReference type="SAM" id="SignalP"/>
    </source>
</evidence>
<evidence type="ECO:0000313" key="4">
    <source>
        <dbReference type="Proteomes" id="UP000054498"/>
    </source>
</evidence>
<dbReference type="GeneID" id="25740425"/>
<sequence length="129" mass="13304">ARSLLSTVVHAFCVASVLRSDQLAGYVAACHPSFPSLGALYEGMRRLREAGARVAAPGKGGVGQQWPLGGLGEAACGYEDGDEDEDDEFGEEGSDADVGDYEGEEEAAGVEVSDETAPESAWGEGGPRP</sequence>
<feature type="compositionally biased region" description="Acidic residues" evidence="1">
    <location>
        <begin position="79"/>
        <end position="117"/>
    </location>
</feature>
<feature type="region of interest" description="Disordered" evidence="1">
    <location>
        <begin position="56"/>
        <end position="129"/>
    </location>
</feature>
<feature type="chain" id="PRO_5002246540" evidence="2">
    <location>
        <begin position="21"/>
        <end position="129"/>
    </location>
</feature>
<name>A0A0D2KYX4_9CHLO</name>
<accession>A0A0D2KYX4</accession>
<dbReference type="RefSeq" id="XP_013899428.1">
    <property type="nucleotide sequence ID" value="XM_014043974.1"/>
</dbReference>
<organism evidence="3 4">
    <name type="scientific">Monoraphidium neglectum</name>
    <dbReference type="NCBI Taxonomy" id="145388"/>
    <lineage>
        <taxon>Eukaryota</taxon>
        <taxon>Viridiplantae</taxon>
        <taxon>Chlorophyta</taxon>
        <taxon>core chlorophytes</taxon>
        <taxon>Chlorophyceae</taxon>
        <taxon>CS clade</taxon>
        <taxon>Sphaeropleales</taxon>
        <taxon>Selenastraceae</taxon>
        <taxon>Monoraphidium</taxon>
    </lineage>
</organism>
<evidence type="ECO:0000313" key="3">
    <source>
        <dbReference type="EMBL" id="KIZ00409.1"/>
    </source>
</evidence>
<keyword evidence="2" id="KW-0732">Signal</keyword>
<proteinExistence type="predicted"/>
<protein>
    <submittedName>
        <fullName evidence="3">Uncharacterized protein</fullName>
    </submittedName>
</protein>
<dbReference type="EMBL" id="KK101564">
    <property type="protein sequence ID" value="KIZ00409.1"/>
    <property type="molecule type" value="Genomic_DNA"/>
</dbReference>
<dbReference type="AlphaFoldDB" id="A0A0D2KYX4"/>
<keyword evidence="4" id="KW-1185">Reference proteome</keyword>
<feature type="signal peptide" evidence="2">
    <location>
        <begin position="1"/>
        <end position="20"/>
    </location>
</feature>
<feature type="non-terminal residue" evidence="3">
    <location>
        <position position="1"/>
    </location>
</feature>